<feature type="compositionally biased region" description="Basic and acidic residues" evidence="1">
    <location>
        <begin position="1"/>
        <end position="12"/>
    </location>
</feature>
<dbReference type="Proteomes" id="UP001521116">
    <property type="component" value="Unassembled WGS sequence"/>
</dbReference>
<comment type="caution">
    <text evidence="2">The sequence shown here is derived from an EMBL/GenBank/DDBJ whole genome shotgun (WGS) entry which is preliminary data.</text>
</comment>
<feature type="compositionally biased region" description="Basic and acidic residues" evidence="1">
    <location>
        <begin position="41"/>
        <end position="51"/>
    </location>
</feature>
<feature type="region of interest" description="Disordered" evidence="1">
    <location>
        <begin position="41"/>
        <end position="63"/>
    </location>
</feature>
<keyword evidence="3" id="KW-1185">Reference proteome</keyword>
<evidence type="ECO:0000313" key="2">
    <source>
        <dbReference type="EMBL" id="KAL1613991.1"/>
    </source>
</evidence>
<organism evidence="2 3">
    <name type="scientific">Neofusicoccum ribis</name>
    <dbReference type="NCBI Taxonomy" id="45134"/>
    <lineage>
        <taxon>Eukaryota</taxon>
        <taxon>Fungi</taxon>
        <taxon>Dikarya</taxon>
        <taxon>Ascomycota</taxon>
        <taxon>Pezizomycotina</taxon>
        <taxon>Dothideomycetes</taxon>
        <taxon>Dothideomycetes incertae sedis</taxon>
        <taxon>Botryosphaeriales</taxon>
        <taxon>Botryosphaeriaceae</taxon>
        <taxon>Neofusicoccum</taxon>
    </lineage>
</organism>
<evidence type="ECO:0000313" key="3">
    <source>
        <dbReference type="Proteomes" id="UP001521116"/>
    </source>
</evidence>
<proteinExistence type="predicted"/>
<dbReference type="EMBL" id="JAJVDC020000439">
    <property type="protein sequence ID" value="KAL1613991.1"/>
    <property type="molecule type" value="Genomic_DNA"/>
</dbReference>
<protein>
    <submittedName>
        <fullName evidence="2">Uncharacterized protein</fullName>
    </submittedName>
</protein>
<sequence length="174" mass="20292">MTSRQAEIEARLSRARRKLSQKAQEVKNLEEELRVEEQRARKKRMYDEFMEKPTASNGKSSEKTYLPSALDDIIKKLEEEDAMIHEKTAWYKNIKCIPDDLIASPTKPIPFQLFTEGDLSAFSELKKCVDYEKKRTVNPGRHRIMSIETNFAAMSTKTIKDYWSIKGKKIEDVE</sequence>
<feature type="region of interest" description="Disordered" evidence="1">
    <location>
        <begin position="1"/>
        <end position="23"/>
    </location>
</feature>
<evidence type="ECO:0000256" key="1">
    <source>
        <dbReference type="SAM" id="MobiDB-lite"/>
    </source>
</evidence>
<gene>
    <name evidence="2" type="ORF">SLS56_012204</name>
</gene>
<reference evidence="2 3" key="1">
    <citation type="submission" date="2024-02" db="EMBL/GenBank/DDBJ databases">
        <title>De novo assembly and annotation of 12 fungi associated with fruit tree decline syndrome in Ontario, Canada.</title>
        <authorList>
            <person name="Sulman M."/>
            <person name="Ellouze W."/>
            <person name="Ilyukhin E."/>
        </authorList>
    </citation>
    <scope>NUCLEOTIDE SEQUENCE [LARGE SCALE GENOMIC DNA]</scope>
    <source>
        <strain evidence="2 3">M1-105</strain>
    </source>
</reference>
<name>A0ABR3S9H2_9PEZI</name>
<accession>A0ABR3S9H2</accession>